<dbReference type="PANTHER" id="PTHR10738">
    <property type="entry name" value="PROTEIN ARGININE N-METHYLTRANSFERASE 5"/>
    <property type="match status" value="1"/>
</dbReference>
<keyword evidence="1" id="KW-0949">S-adenosyl-L-methionine</keyword>
<comment type="caution">
    <text evidence="5">The sequence shown here is derived from an EMBL/GenBank/DDBJ whole genome shotgun (WGS) entry which is preliminary data.</text>
</comment>
<proteinExistence type="predicted"/>
<keyword evidence="6" id="KW-1185">Reference proteome</keyword>
<feature type="region of interest" description="Disordered" evidence="2">
    <location>
        <begin position="194"/>
        <end position="214"/>
    </location>
</feature>
<evidence type="ECO:0000256" key="2">
    <source>
        <dbReference type="SAM" id="MobiDB-lite"/>
    </source>
</evidence>
<dbReference type="PANTHER" id="PTHR10738:SF0">
    <property type="entry name" value="PROTEIN ARGININE N-METHYLTRANSFERASE 5"/>
    <property type="match status" value="1"/>
</dbReference>
<feature type="domain" description="PRMT5 oligomerisation" evidence="4">
    <location>
        <begin position="342"/>
        <end position="451"/>
    </location>
</feature>
<organism evidence="5 6">
    <name type="scientific">Stephanodiscus triporus</name>
    <dbReference type="NCBI Taxonomy" id="2934178"/>
    <lineage>
        <taxon>Eukaryota</taxon>
        <taxon>Sar</taxon>
        <taxon>Stramenopiles</taxon>
        <taxon>Ochrophyta</taxon>
        <taxon>Bacillariophyta</taxon>
        <taxon>Coscinodiscophyceae</taxon>
        <taxon>Thalassiosirophycidae</taxon>
        <taxon>Stephanodiscales</taxon>
        <taxon>Stephanodiscaceae</taxon>
        <taxon>Stephanodiscus</taxon>
    </lineage>
</organism>
<feature type="region of interest" description="Disordered" evidence="2">
    <location>
        <begin position="1"/>
        <end position="46"/>
    </location>
</feature>
<evidence type="ECO:0000256" key="1">
    <source>
        <dbReference type="ARBA" id="ARBA00022691"/>
    </source>
</evidence>
<dbReference type="Proteomes" id="UP001530315">
    <property type="component" value="Unassembled WGS sequence"/>
</dbReference>
<dbReference type="InterPro" id="IPR029063">
    <property type="entry name" value="SAM-dependent_MTases_sf"/>
</dbReference>
<feature type="domain" description="PRMT5 arginine-N-methyltransferase" evidence="3">
    <location>
        <begin position="275"/>
        <end position="329"/>
    </location>
</feature>
<evidence type="ECO:0000313" key="6">
    <source>
        <dbReference type="Proteomes" id="UP001530315"/>
    </source>
</evidence>
<dbReference type="InterPro" id="IPR025799">
    <property type="entry name" value="Arg_MeTrfase"/>
</dbReference>
<dbReference type="InterPro" id="IPR035248">
    <property type="entry name" value="PRMT5_C"/>
</dbReference>
<feature type="domain" description="PRMT5 oligomerisation" evidence="4">
    <location>
        <begin position="586"/>
        <end position="651"/>
    </location>
</feature>
<dbReference type="Gene3D" id="2.70.160.11">
    <property type="entry name" value="Hnrnp arginine n-methyltransferase1"/>
    <property type="match status" value="2"/>
</dbReference>
<feature type="compositionally biased region" description="Basic and acidic residues" evidence="2">
    <location>
        <begin position="21"/>
        <end position="46"/>
    </location>
</feature>
<accession>A0ABD3QJR6</accession>
<reference evidence="5 6" key="1">
    <citation type="submission" date="2024-10" db="EMBL/GenBank/DDBJ databases">
        <title>Updated reference genomes for cyclostephanoid diatoms.</title>
        <authorList>
            <person name="Roberts W.R."/>
            <person name="Alverson A.J."/>
        </authorList>
    </citation>
    <scope>NUCLEOTIDE SEQUENCE [LARGE SCALE GENOMIC DNA]</scope>
    <source>
        <strain evidence="5 6">AJA276-08</strain>
    </source>
</reference>
<evidence type="ECO:0000259" key="4">
    <source>
        <dbReference type="Pfam" id="PF17286"/>
    </source>
</evidence>
<dbReference type="EMBL" id="JALLAZ020000215">
    <property type="protein sequence ID" value="KAL3800402.1"/>
    <property type="molecule type" value="Genomic_DNA"/>
</dbReference>
<dbReference type="InterPro" id="IPR035075">
    <property type="entry name" value="PRMT5"/>
</dbReference>
<name>A0ABD3QJR6_9STRA</name>
<dbReference type="AlphaFoldDB" id="A0ABD3QJR6"/>
<feature type="compositionally biased region" description="Acidic residues" evidence="2">
    <location>
        <begin position="1"/>
        <end position="10"/>
    </location>
</feature>
<sequence length="653" mass="71947">MGRRDDDDDGGGPPRRRRPRRCPDLHPRERDLGEEERGGGRRPEGDDGDVRAYLLLLERCDHDPSVGCVIHVDRKIDDVDLPGIVRILHALLGGGHVRAMSWDVSAFLRNRGGYPTLSRQHQAIFALVYGRLGRTLRTLVEGDVSSLGGGGDRARPIHHLQYLRHLRSRPNLPSKLDSDESILETPYLDNLQSPLQPLGDHLERQKNGRRRRPRRALHASIVAIEKNPSAVLYLRGMKYVDRSWNGGLDYDPCVDGGSDAAEGEKSIVIPGTSFVTVIGCDMREAASDPLLRRMTQDETRRADIVVSELLGSFGDNELSPECLDGVQRCGILKENCVSIPQSYTAFVAPVSSARLHYEAKTQSCLPLNANEGPASPHVGMQRAMETPYVVRTHAASQTHKEQACWTFYHPHPSRERASASDNVGINDAACDSSSAKAADNINNDRHAYISFPHDPIGAASGCGYGPLDADVSSILLSDPTGISARSDTTIIHGFLGSFHSVLYESPPSTSKTIEKVMKNKVKGENRSSVISIAPHSFSVGMFSWFPLVSTFLVQILNVGMKHGFATSWTHCLANMACNCSLLNVKYFPLKHPLSIPPGATVNCNIWRRSDESRVWYEWCAEVIDNRDGGSREPCVLVVSSIHNPGGRSYYVKK</sequence>
<gene>
    <name evidence="5" type="ORF">ACHAW5_009080</name>
</gene>
<dbReference type="Gene3D" id="3.40.50.150">
    <property type="entry name" value="Vaccinia Virus protein VP39"/>
    <property type="match status" value="1"/>
</dbReference>
<dbReference type="Gene3D" id="3.20.20.150">
    <property type="entry name" value="Divalent-metal-dependent TIM barrel enzymes"/>
    <property type="match status" value="1"/>
</dbReference>
<protein>
    <recommendedName>
        <fullName evidence="7">Protein arginine N-methyltransferase</fullName>
    </recommendedName>
</protein>
<evidence type="ECO:0000313" key="5">
    <source>
        <dbReference type="EMBL" id="KAL3800402.1"/>
    </source>
</evidence>
<dbReference type="Pfam" id="PF05185">
    <property type="entry name" value="PRMT5"/>
    <property type="match status" value="1"/>
</dbReference>
<evidence type="ECO:0000259" key="3">
    <source>
        <dbReference type="Pfam" id="PF05185"/>
    </source>
</evidence>
<dbReference type="Pfam" id="PF17286">
    <property type="entry name" value="PRMT5_C"/>
    <property type="match status" value="2"/>
</dbReference>
<evidence type="ECO:0008006" key="7">
    <source>
        <dbReference type="Google" id="ProtNLM"/>
    </source>
</evidence>